<gene>
    <name evidence="3" type="primary">gnnA</name>
    <name evidence="3" type="ORF">DSCO28_19550</name>
</gene>
<dbReference type="Pfam" id="PF22725">
    <property type="entry name" value="GFO_IDH_MocA_C3"/>
    <property type="match status" value="1"/>
</dbReference>
<protein>
    <submittedName>
        <fullName evidence="3">UDP-N-acetylglucosamine 3-dehydrogenase</fullName>
    </submittedName>
</protein>
<dbReference type="Gene3D" id="3.40.50.720">
    <property type="entry name" value="NAD(P)-binding Rossmann-like Domain"/>
    <property type="match status" value="1"/>
</dbReference>
<dbReference type="InterPro" id="IPR036291">
    <property type="entry name" value="NAD(P)-bd_dom_sf"/>
</dbReference>
<evidence type="ECO:0000313" key="4">
    <source>
        <dbReference type="Proteomes" id="UP000425960"/>
    </source>
</evidence>
<evidence type="ECO:0000259" key="2">
    <source>
        <dbReference type="Pfam" id="PF22725"/>
    </source>
</evidence>
<reference evidence="3 4" key="1">
    <citation type="submission" date="2019-11" db="EMBL/GenBank/DDBJ databases">
        <title>Comparative genomics of hydrocarbon-degrading Desulfosarcina strains.</title>
        <authorList>
            <person name="Watanabe M."/>
            <person name="Kojima H."/>
            <person name="Fukui M."/>
        </authorList>
    </citation>
    <scope>NUCLEOTIDE SEQUENCE [LARGE SCALE GENOMIC DNA]</scope>
    <source>
        <strain evidence="3 4">28bB2T</strain>
    </source>
</reference>
<dbReference type="PANTHER" id="PTHR43377">
    <property type="entry name" value="BILIVERDIN REDUCTASE A"/>
    <property type="match status" value="1"/>
</dbReference>
<dbReference type="SUPFAM" id="SSF51735">
    <property type="entry name" value="NAD(P)-binding Rossmann-fold domains"/>
    <property type="match status" value="1"/>
</dbReference>
<organism evidence="3 4">
    <name type="scientific">Desulfosarcina ovata subsp. sediminis</name>
    <dbReference type="NCBI Taxonomy" id="885957"/>
    <lineage>
        <taxon>Bacteria</taxon>
        <taxon>Pseudomonadati</taxon>
        <taxon>Thermodesulfobacteriota</taxon>
        <taxon>Desulfobacteria</taxon>
        <taxon>Desulfobacterales</taxon>
        <taxon>Desulfosarcinaceae</taxon>
        <taxon>Desulfosarcina</taxon>
    </lineage>
</organism>
<dbReference type="EMBL" id="AP021876">
    <property type="protein sequence ID" value="BBO81389.1"/>
    <property type="molecule type" value="Genomic_DNA"/>
</dbReference>
<proteinExistence type="predicted"/>
<name>A0A5K7ZNU8_9BACT</name>
<dbReference type="InterPro" id="IPR000683">
    <property type="entry name" value="Gfo/Idh/MocA-like_OxRdtase_N"/>
</dbReference>
<dbReference type="Gene3D" id="3.30.360.10">
    <property type="entry name" value="Dihydrodipicolinate Reductase, domain 2"/>
    <property type="match status" value="1"/>
</dbReference>
<dbReference type="Pfam" id="PF01408">
    <property type="entry name" value="GFO_IDH_MocA"/>
    <property type="match status" value="1"/>
</dbReference>
<feature type="domain" description="Gfo/Idh/MocA-like oxidoreductase N-terminal" evidence="1">
    <location>
        <begin position="8"/>
        <end position="124"/>
    </location>
</feature>
<dbReference type="KEGG" id="dov:DSCO28_19550"/>
<evidence type="ECO:0000313" key="3">
    <source>
        <dbReference type="EMBL" id="BBO81389.1"/>
    </source>
</evidence>
<dbReference type="InterPro" id="IPR055170">
    <property type="entry name" value="GFO_IDH_MocA-like_dom"/>
</dbReference>
<sequence>MEPVNTKLRIGVVGVGYLGKFHAQKYHHMPDVDLVGVADTDKIQGRKVADDNRTTFYPDHQSLFGKVDAVSIAAPTPAHFSIARDFLNQGVDVLIEKPITSLIEDADELIRMARDKNLIIQVGHLERFNPAVVALEGRIIQPRFIESHRLSIFQGRCTDVSVVLDLMIHDIDLILSLVKSEVKAVNAAGISVISGNIDIANARLEFVNGAVANVTASRISAKNERKFRLFQKEAYISIDFANHQITYVHPDPGQSNGIIPGMAIEAMNFDQGDALDDELKAFVQAVRSRHQPPVTGQMGRDALNIALSIMNQIQETSQHIAC</sequence>
<dbReference type="SUPFAM" id="SSF55347">
    <property type="entry name" value="Glyceraldehyde-3-phosphate dehydrogenase-like, C-terminal domain"/>
    <property type="match status" value="1"/>
</dbReference>
<evidence type="ECO:0000259" key="1">
    <source>
        <dbReference type="Pfam" id="PF01408"/>
    </source>
</evidence>
<dbReference type="GO" id="GO:0000166">
    <property type="term" value="F:nucleotide binding"/>
    <property type="evidence" value="ECO:0007669"/>
    <property type="project" value="InterPro"/>
</dbReference>
<dbReference type="AlphaFoldDB" id="A0A5K7ZNU8"/>
<accession>A0A5K7ZNU8</accession>
<dbReference type="InterPro" id="IPR051450">
    <property type="entry name" value="Gfo/Idh/MocA_Oxidoreductases"/>
</dbReference>
<dbReference type="RefSeq" id="WP_155322116.1">
    <property type="nucleotide sequence ID" value="NZ_AP021876.1"/>
</dbReference>
<dbReference type="Proteomes" id="UP000425960">
    <property type="component" value="Chromosome"/>
</dbReference>
<feature type="domain" description="GFO/IDH/MocA-like oxidoreductase" evidence="2">
    <location>
        <begin position="160"/>
        <end position="233"/>
    </location>
</feature>
<dbReference type="PANTHER" id="PTHR43377:SF1">
    <property type="entry name" value="BILIVERDIN REDUCTASE A"/>
    <property type="match status" value="1"/>
</dbReference>